<dbReference type="OrthoDB" id="120976at2759"/>
<dbReference type="InterPro" id="IPR032675">
    <property type="entry name" value="LRR_dom_sf"/>
</dbReference>
<dbReference type="KEGG" id="tng:GSTEN00034770G001"/>
<keyword evidence="4" id="KW-0677">Repeat</keyword>
<evidence type="ECO:0000256" key="2">
    <source>
        <dbReference type="ARBA" id="ARBA00022490"/>
    </source>
</evidence>
<dbReference type="EMBL" id="CAAE01015099">
    <property type="protein sequence ID" value="CAG12481.1"/>
    <property type="molecule type" value="Genomic_DNA"/>
</dbReference>
<dbReference type="InterPro" id="IPR029495">
    <property type="entry name" value="NACHT-assoc"/>
</dbReference>
<dbReference type="Pfam" id="PF17776">
    <property type="entry name" value="NLRC4_HD2"/>
    <property type="match status" value="1"/>
</dbReference>
<evidence type="ECO:0000256" key="4">
    <source>
        <dbReference type="ARBA" id="ARBA00022737"/>
    </source>
</evidence>
<evidence type="ECO:0000256" key="7">
    <source>
        <dbReference type="SAM" id="MobiDB-lite"/>
    </source>
</evidence>
<dbReference type="SUPFAM" id="SSF52047">
    <property type="entry name" value="RNI-like"/>
    <property type="match status" value="1"/>
</dbReference>
<dbReference type="Pfam" id="PF14484">
    <property type="entry name" value="FISNA"/>
    <property type="match status" value="1"/>
</dbReference>
<evidence type="ECO:0000259" key="8">
    <source>
        <dbReference type="PROSITE" id="PS50837"/>
    </source>
</evidence>
<dbReference type="InterPro" id="IPR027417">
    <property type="entry name" value="P-loop_NTPase"/>
</dbReference>
<dbReference type="GO" id="GO:0005524">
    <property type="term" value="F:ATP binding"/>
    <property type="evidence" value="ECO:0007669"/>
    <property type="project" value="UniProtKB-KW"/>
</dbReference>
<evidence type="ECO:0000256" key="1">
    <source>
        <dbReference type="ARBA" id="ARBA00004496"/>
    </source>
</evidence>
<gene>
    <name evidence="9" type="ORF">GSTENG00034770001</name>
</gene>
<evidence type="ECO:0000256" key="3">
    <source>
        <dbReference type="ARBA" id="ARBA00022614"/>
    </source>
</evidence>
<proteinExistence type="predicted"/>
<dbReference type="Pfam" id="PF05729">
    <property type="entry name" value="NACHT"/>
    <property type="match status" value="1"/>
</dbReference>
<dbReference type="InterPro" id="IPR043136">
    <property type="entry name" value="B30.2/SPRY_sf"/>
</dbReference>
<dbReference type="InterPro" id="IPR006574">
    <property type="entry name" value="PRY"/>
</dbReference>
<comment type="caution">
    <text evidence="9">The sequence shown here is derived from an EMBL/GenBank/DDBJ whole genome shotgun (WGS) entry which is preliminary data.</text>
</comment>
<dbReference type="SMART" id="SM00589">
    <property type="entry name" value="PRY"/>
    <property type="match status" value="1"/>
</dbReference>
<dbReference type="Pfam" id="PF13516">
    <property type="entry name" value="LRR_6"/>
    <property type="match status" value="2"/>
</dbReference>
<dbReference type="SMART" id="SM00368">
    <property type="entry name" value="LRR_RI"/>
    <property type="match status" value="3"/>
</dbReference>
<dbReference type="InterPro" id="IPR041267">
    <property type="entry name" value="NLRP_HD2"/>
</dbReference>
<name>Q4RGK1_TETNG</name>
<dbReference type="AlphaFoldDB" id="Q4RGK1"/>
<dbReference type="PANTHER" id="PTHR24106">
    <property type="entry name" value="NACHT, LRR AND CARD DOMAINS-CONTAINING"/>
    <property type="match status" value="1"/>
</dbReference>
<dbReference type="Pfam" id="PF13765">
    <property type="entry name" value="PRY"/>
    <property type="match status" value="1"/>
</dbReference>
<comment type="subcellular location">
    <subcellularLocation>
        <location evidence="1">Cytoplasm</location>
    </subcellularLocation>
</comment>
<keyword evidence="3" id="KW-0433">Leucine-rich repeat</keyword>
<dbReference type="Pfam" id="PF17779">
    <property type="entry name" value="WHD_NOD2"/>
    <property type="match status" value="1"/>
</dbReference>
<dbReference type="InterPro" id="IPR041075">
    <property type="entry name" value="NOD1/2_WH"/>
</dbReference>
<dbReference type="Gene3D" id="2.60.120.920">
    <property type="match status" value="1"/>
</dbReference>
<dbReference type="SUPFAM" id="SSF49899">
    <property type="entry name" value="Concanavalin A-like lectins/glucanases"/>
    <property type="match status" value="1"/>
</dbReference>
<dbReference type="InterPro" id="IPR051261">
    <property type="entry name" value="NLR"/>
</dbReference>
<dbReference type="InterPro" id="IPR007111">
    <property type="entry name" value="NACHT_NTPase"/>
</dbReference>
<evidence type="ECO:0000256" key="6">
    <source>
        <dbReference type="ARBA" id="ARBA00022840"/>
    </source>
</evidence>
<keyword evidence="6" id="KW-0067">ATP-binding</keyword>
<keyword evidence="5" id="KW-0547">Nucleotide-binding</keyword>
<dbReference type="GO" id="GO:0005737">
    <property type="term" value="C:cytoplasm"/>
    <property type="evidence" value="ECO:0007669"/>
    <property type="project" value="UniProtKB-SubCell"/>
</dbReference>
<dbReference type="SMART" id="SM01288">
    <property type="entry name" value="FISNA"/>
    <property type="match status" value="1"/>
</dbReference>
<organism evidence="9">
    <name type="scientific">Tetraodon nigroviridis</name>
    <name type="common">Spotted green pufferfish</name>
    <name type="synonym">Chelonodon nigroviridis</name>
    <dbReference type="NCBI Taxonomy" id="99883"/>
    <lineage>
        <taxon>Eukaryota</taxon>
        <taxon>Metazoa</taxon>
        <taxon>Chordata</taxon>
        <taxon>Craniata</taxon>
        <taxon>Vertebrata</taxon>
        <taxon>Euteleostomi</taxon>
        <taxon>Actinopterygii</taxon>
        <taxon>Neopterygii</taxon>
        <taxon>Teleostei</taxon>
        <taxon>Neoteleostei</taxon>
        <taxon>Acanthomorphata</taxon>
        <taxon>Eupercaria</taxon>
        <taxon>Tetraodontiformes</taxon>
        <taxon>Tetradontoidea</taxon>
        <taxon>Tetraodontidae</taxon>
        <taxon>Tetraodon</taxon>
    </lineage>
</organism>
<dbReference type="Gene3D" id="3.80.10.10">
    <property type="entry name" value="Ribonuclease Inhibitor"/>
    <property type="match status" value="1"/>
</dbReference>
<accession>Q4RGK1</accession>
<dbReference type="Gene3D" id="3.40.50.300">
    <property type="entry name" value="P-loop containing nucleotide triphosphate hydrolases"/>
    <property type="match status" value="1"/>
</dbReference>
<reference evidence="9" key="1">
    <citation type="journal article" date="2004" name="Nature">
        <title>Genome duplication in the teleost fish Tetraodon nigroviridis reveals the early vertebrate proto-karyotype.</title>
        <authorList>
            <person name="Jaillon O."/>
            <person name="Aury J.-M."/>
            <person name="Brunet F."/>
            <person name="Petit J.-L."/>
            <person name="Stange-Thomann N."/>
            <person name="Mauceli E."/>
            <person name="Bouneau L."/>
            <person name="Fischer C."/>
            <person name="Ozouf-Costaz C."/>
            <person name="Bernot A."/>
            <person name="Nicaud S."/>
            <person name="Jaffe D."/>
            <person name="Fisher S."/>
            <person name="Lutfalla G."/>
            <person name="Dossat C."/>
            <person name="Segurens B."/>
            <person name="Dasilva C."/>
            <person name="Salanoubat M."/>
            <person name="Levy M."/>
            <person name="Boudet N."/>
            <person name="Castellano S."/>
            <person name="Anthouard V."/>
            <person name="Jubin C."/>
            <person name="Castelli V."/>
            <person name="Katinka M."/>
            <person name="Vacherie B."/>
            <person name="Biemont C."/>
            <person name="Skalli Z."/>
            <person name="Cattolico L."/>
            <person name="Poulain J."/>
            <person name="De Berardinis V."/>
            <person name="Cruaud C."/>
            <person name="Duprat S."/>
            <person name="Brottier P."/>
            <person name="Coutanceau J.-P."/>
            <person name="Gouzy J."/>
            <person name="Parra G."/>
            <person name="Lardier G."/>
            <person name="Chapple C."/>
            <person name="McKernan K.J."/>
            <person name="McEwan P."/>
            <person name="Bosak S."/>
            <person name="Kellis M."/>
            <person name="Volff J.-N."/>
            <person name="Guigo R."/>
            <person name="Zody M.C."/>
            <person name="Mesirov J."/>
            <person name="Lindblad-Toh K."/>
            <person name="Birren B."/>
            <person name="Nusbaum C."/>
            <person name="Kahn D."/>
            <person name="Robinson-Rechavi M."/>
            <person name="Laudet V."/>
            <person name="Schachter V."/>
            <person name="Quetier F."/>
            <person name="Saurin W."/>
            <person name="Scarpelli C."/>
            <person name="Wincker P."/>
            <person name="Lander E.S."/>
            <person name="Weissenbach J."/>
            <person name="Roest Crollius H."/>
        </authorList>
    </citation>
    <scope>NUCLEOTIDE SEQUENCE [LARGE SCALE GENOMIC DNA]</scope>
</reference>
<keyword evidence="2" id="KW-0963">Cytoplasm</keyword>
<dbReference type="FunFam" id="3.40.50.300:FF:001524">
    <property type="entry name" value="Si:dkey-126g1.7"/>
    <property type="match status" value="1"/>
</dbReference>
<reference evidence="9" key="2">
    <citation type="submission" date="2004-02" db="EMBL/GenBank/DDBJ databases">
        <authorList>
            <consortium name="Genoscope"/>
            <consortium name="Whitehead Institute Centre for Genome Research"/>
        </authorList>
    </citation>
    <scope>NUCLEOTIDE SEQUENCE</scope>
</reference>
<evidence type="ECO:0000256" key="5">
    <source>
        <dbReference type="ARBA" id="ARBA00022741"/>
    </source>
</evidence>
<dbReference type="PROSITE" id="PS50837">
    <property type="entry name" value="NACHT"/>
    <property type="match status" value="1"/>
</dbReference>
<protein>
    <submittedName>
        <fullName evidence="9">(spotted green pufferfish) hypothetical protein</fullName>
    </submittedName>
</protein>
<sequence>MDWLEETGDGDTTISANKGHISCSQAHTSTSDWPLQDKQLDSPDSTCQERLVDALIQVSWFIYVLSSQMLEEKIIIFVRNELKELKEDLLPESSGAAERWRHEAEVQGSEEAEQRQKDREDLLKIALRFLRRMKQDPLADALQSQSRAVICQQKLKSNLRKKFQCLFEGLAKAGEPTFLEQIYTELSISQACSREVKDLPESGKTEASQALQNAPTVTCETVLGPLFRPGGSVRTLLTKGVAGIGKTVLTQKFILDWAQGKAHHGIQLVFPFTFRELSLLKEKNYSLVGLLHLFFPETKEAEVCRFEDFQVLFIFDGLDESRLRLDFHNSQIVTDVTERTSVEVLLTNLIRGTLLPTVRLWVSTRPAAASQIPPELIGSVAEVTGFGELQKQEYFSKKLKSREQVRRITSHMETLRSLRIMCHIPVFCWISAEVLDYVLKTNNKGSVPQTLADVYLHFLVVQTKKANEKYHTSGQTDELWNKESKKTIFTLGKLAFDHLEEGNVFYESDLESGGIDPKVALVYSGLLVDIGDDRTKLKQEKVFCFAHLSIQEFLAGLYVLLMFTNNSVDLLRKKQLPPDLLVSLQYKTNLKRLLQKAIDRALTRPNGDLDQFVHFLLGLSLETNQSVLRGLLMKTGTTTQVKNDLVKYIKKKLGECPSPERSIFLLECLKELNDQSLEEEIQQFLRPGLIFEKKPSPSQWSAVAFILLSSKQQLNIFDLKTFSASDEGLLWLRPVVTASQRALLSDSGLSSRSCQALVPVLSSKTCSLRELDLSNNDLYDAGVTQLSVGLTSPSCRLDTLRMSGCLIGENGCRSLFLALQSNPAHLKELDLSFNHPGDAVLDLLSAAVLDPRWKLETLKYSQTQKRSVFCQFSLDPNTAATNLQLSENNRCATLGEELPRPERPRMISNWTQVLCGEGVTGRSYWEVKWSGRVNIGVRTAG</sequence>
<evidence type="ECO:0000313" key="9">
    <source>
        <dbReference type="EMBL" id="CAG12481.1"/>
    </source>
</evidence>
<dbReference type="InterPro" id="IPR013320">
    <property type="entry name" value="ConA-like_dom_sf"/>
</dbReference>
<dbReference type="InterPro" id="IPR001611">
    <property type="entry name" value="Leu-rich_rpt"/>
</dbReference>
<feature type="domain" description="NACHT" evidence="8">
    <location>
        <begin position="234"/>
        <end position="368"/>
    </location>
</feature>
<feature type="region of interest" description="Disordered" evidence="7">
    <location>
        <begin position="96"/>
        <end position="117"/>
    </location>
</feature>